<dbReference type="Proteomes" id="UP000008827">
    <property type="component" value="Chromosome 4"/>
</dbReference>
<evidence type="ECO:0000313" key="3">
    <source>
        <dbReference type="Proteomes" id="UP000008827"/>
    </source>
</evidence>
<keyword evidence="3" id="KW-1185">Reference proteome</keyword>
<dbReference type="Gramene" id="KRH62877">
    <property type="protein sequence ID" value="KRH62877"/>
    <property type="gene ID" value="GLYMA_04G139300"/>
</dbReference>
<proteinExistence type="predicted"/>
<organism evidence="1">
    <name type="scientific">Glycine max</name>
    <name type="common">Soybean</name>
    <name type="synonym">Glycine hispida</name>
    <dbReference type="NCBI Taxonomy" id="3847"/>
    <lineage>
        <taxon>Eukaryota</taxon>
        <taxon>Viridiplantae</taxon>
        <taxon>Streptophyta</taxon>
        <taxon>Embryophyta</taxon>
        <taxon>Tracheophyta</taxon>
        <taxon>Spermatophyta</taxon>
        <taxon>Magnoliopsida</taxon>
        <taxon>eudicotyledons</taxon>
        <taxon>Gunneridae</taxon>
        <taxon>Pentapetalae</taxon>
        <taxon>rosids</taxon>
        <taxon>fabids</taxon>
        <taxon>Fabales</taxon>
        <taxon>Fabaceae</taxon>
        <taxon>Papilionoideae</taxon>
        <taxon>50 kb inversion clade</taxon>
        <taxon>NPAAA clade</taxon>
        <taxon>indigoferoid/millettioid clade</taxon>
        <taxon>Phaseoleae</taxon>
        <taxon>Glycine</taxon>
        <taxon>Glycine subgen. Soja</taxon>
    </lineage>
</organism>
<protein>
    <submittedName>
        <fullName evidence="1 2">Uncharacterized protein</fullName>
    </submittedName>
</protein>
<gene>
    <name evidence="1" type="ORF">GLYMA_04G139300</name>
</gene>
<reference evidence="2" key="2">
    <citation type="submission" date="2018-02" db="UniProtKB">
        <authorList>
            <consortium name="EnsemblPlants"/>
        </authorList>
    </citation>
    <scope>IDENTIFICATION</scope>
    <source>
        <strain evidence="2">Williams 82</strain>
    </source>
</reference>
<name>A0A0R0K881_SOYBN</name>
<dbReference type="InParanoid" id="A0A0R0K881"/>
<dbReference type="EMBL" id="CM000837">
    <property type="protein sequence ID" value="KRH62877.1"/>
    <property type="molecule type" value="Genomic_DNA"/>
</dbReference>
<sequence length="85" mass="9851">MLHSSQSLKTFILINDQLTRNKFSKTYLGLLPPPLFPSIFLTKSHWTLIMLATHTLIIQKQFENYSSKNNGLQYMTLLYIPDGSF</sequence>
<reference evidence="1 2" key="1">
    <citation type="journal article" date="2010" name="Nature">
        <title>Genome sequence of the palaeopolyploid soybean.</title>
        <authorList>
            <person name="Schmutz J."/>
            <person name="Cannon S.B."/>
            <person name="Schlueter J."/>
            <person name="Ma J."/>
            <person name="Mitros T."/>
            <person name="Nelson W."/>
            <person name="Hyten D.L."/>
            <person name="Song Q."/>
            <person name="Thelen J.J."/>
            <person name="Cheng J."/>
            <person name="Xu D."/>
            <person name="Hellsten U."/>
            <person name="May G.D."/>
            <person name="Yu Y."/>
            <person name="Sakurai T."/>
            <person name="Umezawa T."/>
            <person name="Bhattacharyya M.K."/>
            <person name="Sandhu D."/>
            <person name="Valliyodan B."/>
            <person name="Lindquist E."/>
            <person name="Peto M."/>
            <person name="Grant D."/>
            <person name="Shu S."/>
            <person name="Goodstein D."/>
            <person name="Barry K."/>
            <person name="Futrell-Griggs M."/>
            <person name="Abernathy B."/>
            <person name="Du J."/>
            <person name="Tian Z."/>
            <person name="Zhu L."/>
            <person name="Gill N."/>
            <person name="Joshi T."/>
            <person name="Libault M."/>
            <person name="Sethuraman A."/>
            <person name="Zhang X.-C."/>
            <person name="Shinozaki K."/>
            <person name="Nguyen H.T."/>
            <person name="Wing R.A."/>
            <person name="Cregan P."/>
            <person name="Specht J."/>
            <person name="Grimwood J."/>
            <person name="Rokhsar D."/>
            <person name="Stacey G."/>
            <person name="Shoemaker R.C."/>
            <person name="Jackson S.A."/>
        </authorList>
    </citation>
    <scope>NUCLEOTIDE SEQUENCE</scope>
    <source>
        <strain evidence="2">cv. Williams 82</strain>
        <tissue evidence="1">Callus</tissue>
    </source>
</reference>
<dbReference type="EnsemblPlants" id="KRH62877">
    <property type="protein sequence ID" value="KRH62877"/>
    <property type="gene ID" value="GLYMA_04G139300"/>
</dbReference>
<dbReference type="AlphaFoldDB" id="A0A0R0K881"/>
<evidence type="ECO:0000313" key="2">
    <source>
        <dbReference type="EnsemblPlants" id="KRH62877"/>
    </source>
</evidence>
<reference evidence="1" key="3">
    <citation type="submission" date="2018-07" db="EMBL/GenBank/DDBJ databases">
        <title>WGS assembly of Glycine max.</title>
        <authorList>
            <person name="Schmutz J."/>
            <person name="Cannon S."/>
            <person name="Schlueter J."/>
            <person name="Ma J."/>
            <person name="Mitros T."/>
            <person name="Nelson W."/>
            <person name="Hyten D."/>
            <person name="Song Q."/>
            <person name="Thelen J."/>
            <person name="Cheng J."/>
            <person name="Xu D."/>
            <person name="Hellsten U."/>
            <person name="May G."/>
            <person name="Yu Y."/>
            <person name="Sakurai T."/>
            <person name="Umezawa T."/>
            <person name="Bhattacharyya M."/>
            <person name="Sandhu D."/>
            <person name="Valliyodan B."/>
            <person name="Lindquist E."/>
            <person name="Peto M."/>
            <person name="Grant D."/>
            <person name="Shu S."/>
            <person name="Goodstein D."/>
            <person name="Barry K."/>
            <person name="Futrell-Griggs M."/>
            <person name="Abernathy B."/>
            <person name="Du J."/>
            <person name="Tian Z."/>
            <person name="Zhu L."/>
            <person name="Gill N."/>
            <person name="Joshi T."/>
            <person name="Libault M."/>
            <person name="Sethuraman A."/>
            <person name="Zhang X."/>
            <person name="Shinozaki K."/>
            <person name="Nguyen H."/>
            <person name="Wing R."/>
            <person name="Cregan P."/>
            <person name="Specht J."/>
            <person name="Grimwood J."/>
            <person name="Rokhsar D."/>
            <person name="Stacey G."/>
            <person name="Shoemaker R."/>
            <person name="Jackson S."/>
        </authorList>
    </citation>
    <scope>NUCLEOTIDE SEQUENCE</scope>
    <source>
        <tissue evidence="1">Callus</tissue>
    </source>
</reference>
<evidence type="ECO:0000313" key="1">
    <source>
        <dbReference type="EMBL" id="KRH62877.1"/>
    </source>
</evidence>
<accession>A0A0R0K881</accession>